<reference evidence="2" key="2">
    <citation type="journal article" date="2023" name="Proc. Natl. Acad. Sci. U.S.A.">
        <title>A global phylogenomic analysis of the shiitake genus Lentinula.</title>
        <authorList>
            <person name="Sierra-Patev S."/>
            <person name="Min B."/>
            <person name="Naranjo-Ortiz M."/>
            <person name="Looney B."/>
            <person name="Konkel Z."/>
            <person name="Slot J.C."/>
            <person name="Sakamoto Y."/>
            <person name="Steenwyk J.L."/>
            <person name="Rokas A."/>
            <person name="Carro J."/>
            <person name="Camarero S."/>
            <person name="Ferreira P."/>
            <person name="Molpeceres G."/>
            <person name="Ruiz-Duenas F.J."/>
            <person name="Serrano A."/>
            <person name="Henrissat B."/>
            <person name="Drula E."/>
            <person name="Hughes K.W."/>
            <person name="Mata J.L."/>
            <person name="Ishikawa N.K."/>
            <person name="Vargas-Isla R."/>
            <person name="Ushijima S."/>
            <person name="Smith C.A."/>
            <person name="Donoghue J."/>
            <person name="Ahrendt S."/>
            <person name="Andreopoulos W."/>
            <person name="He G."/>
            <person name="LaButti K."/>
            <person name="Lipzen A."/>
            <person name="Ng V."/>
            <person name="Riley R."/>
            <person name="Sandor L."/>
            <person name="Barry K."/>
            <person name="Martinez A.T."/>
            <person name="Xiao Y."/>
            <person name="Gibbons J.G."/>
            <person name="Terashima K."/>
            <person name="Grigoriev I.V."/>
            <person name="Hibbett D."/>
        </authorList>
    </citation>
    <scope>NUCLEOTIDE SEQUENCE</scope>
    <source>
        <strain evidence="2">Sp2 HRB7682 ss15</strain>
    </source>
</reference>
<feature type="region of interest" description="Disordered" evidence="1">
    <location>
        <begin position="1"/>
        <end position="61"/>
    </location>
</feature>
<comment type="caution">
    <text evidence="2">The sequence shown here is derived from an EMBL/GenBank/DDBJ whole genome shotgun (WGS) entry which is preliminary data.</text>
</comment>
<evidence type="ECO:0000256" key="1">
    <source>
        <dbReference type="SAM" id="MobiDB-lite"/>
    </source>
</evidence>
<name>A0A9W8ZUW8_9AGAR</name>
<gene>
    <name evidence="2" type="ORF">C8J55DRAFT_565138</name>
</gene>
<accession>A0A9W8ZUW8</accession>
<organism evidence="2 3">
    <name type="scientific">Lentinula lateritia</name>
    <dbReference type="NCBI Taxonomy" id="40482"/>
    <lineage>
        <taxon>Eukaryota</taxon>
        <taxon>Fungi</taxon>
        <taxon>Dikarya</taxon>
        <taxon>Basidiomycota</taxon>
        <taxon>Agaricomycotina</taxon>
        <taxon>Agaricomycetes</taxon>
        <taxon>Agaricomycetidae</taxon>
        <taxon>Agaricales</taxon>
        <taxon>Marasmiineae</taxon>
        <taxon>Omphalotaceae</taxon>
        <taxon>Lentinula</taxon>
    </lineage>
</organism>
<dbReference type="AlphaFoldDB" id="A0A9W8ZUW8"/>
<evidence type="ECO:0000313" key="2">
    <source>
        <dbReference type="EMBL" id="KAJ4467658.1"/>
    </source>
</evidence>
<dbReference type="Proteomes" id="UP001150238">
    <property type="component" value="Unassembled WGS sequence"/>
</dbReference>
<feature type="region of interest" description="Disordered" evidence="1">
    <location>
        <begin position="219"/>
        <end position="241"/>
    </location>
</feature>
<sequence>MNHTKLNRLAKREYSPASGGSDDDYEPSPSQQVTPAKRRHYDQLLMQHNPSPLPPRSSALAGRSANEDILNSGVLDDDVGSQDFLERLCALRGLDSSILYSEDFKDGASDIDNAEFMPESQKPELYGSSPPPSPSTKLVSVYQINVDEHSIQLVEVKEETSDFCPHSTTACPCAAWLLEQHFQLTKCLALEREENERLVATNFRQRVRLQRTRDALEKTADALDSSQKEAEEARTAQKSMEERLGVANSVRQDVLSWLHSQF</sequence>
<reference evidence="2" key="1">
    <citation type="submission" date="2022-08" db="EMBL/GenBank/DDBJ databases">
        <authorList>
            <consortium name="DOE Joint Genome Institute"/>
            <person name="Min B."/>
            <person name="Riley R."/>
            <person name="Sierra-Patev S."/>
            <person name="Naranjo-Ortiz M."/>
            <person name="Looney B."/>
            <person name="Konkel Z."/>
            <person name="Slot J.C."/>
            <person name="Sakamoto Y."/>
            <person name="Steenwyk J.L."/>
            <person name="Rokas A."/>
            <person name="Carro J."/>
            <person name="Camarero S."/>
            <person name="Ferreira P."/>
            <person name="Molpeceres G."/>
            <person name="Ruiz-Duenas F.J."/>
            <person name="Serrano A."/>
            <person name="Henrissat B."/>
            <person name="Drula E."/>
            <person name="Hughes K.W."/>
            <person name="Mata J.L."/>
            <person name="Ishikawa N.K."/>
            <person name="Vargas-Isla R."/>
            <person name="Ushijima S."/>
            <person name="Smith C.A."/>
            <person name="Ahrendt S."/>
            <person name="Andreopoulos W."/>
            <person name="He G."/>
            <person name="Labutti K."/>
            <person name="Lipzen A."/>
            <person name="Ng V."/>
            <person name="Sandor L."/>
            <person name="Barry K."/>
            <person name="Martinez A.T."/>
            <person name="Xiao Y."/>
            <person name="Gibbons J.G."/>
            <person name="Terashima K."/>
            <person name="Hibbett D.S."/>
            <person name="Grigoriev I.V."/>
        </authorList>
    </citation>
    <scope>NUCLEOTIDE SEQUENCE</scope>
    <source>
        <strain evidence="2">Sp2 HRB7682 ss15</strain>
    </source>
</reference>
<evidence type="ECO:0000313" key="3">
    <source>
        <dbReference type="Proteomes" id="UP001150238"/>
    </source>
</evidence>
<proteinExistence type="predicted"/>
<dbReference type="EMBL" id="JANVFS010000040">
    <property type="protein sequence ID" value="KAJ4467658.1"/>
    <property type="molecule type" value="Genomic_DNA"/>
</dbReference>
<protein>
    <submittedName>
        <fullName evidence="2">Uncharacterized protein</fullName>
    </submittedName>
</protein>